<reference evidence="4" key="1">
    <citation type="journal article" date="2013" name="Int. J. Syst. Evol. Microbiol.">
        <title>Polycladomyces abyssicola gen. nov., sp. nov., a thermophilic filamentous bacterium isolated from hemipelagic sediment.</title>
        <authorList>
            <person name="Tsubouchi T."/>
            <person name="Shimane Y."/>
            <person name="Mori K."/>
            <person name="Usui K."/>
            <person name="Hiraki T."/>
            <person name="Tame A."/>
            <person name="Uematsu K."/>
            <person name="Maruyama T."/>
            <person name="Hatada Y."/>
        </authorList>
    </citation>
    <scope>NUCLEOTIDE SEQUENCE</scope>
    <source>
        <strain evidence="4">JIR-001</strain>
    </source>
</reference>
<dbReference type="AlphaFoldDB" id="A0A8D5ZMG2"/>
<dbReference type="InterPro" id="IPR050266">
    <property type="entry name" value="AB_hydrolase_sf"/>
</dbReference>
<name>A0A8D5ZMG2_9BACL</name>
<dbReference type="GO" id="GO:0004177">
    <property type="term" value="F:aminopeptidase activity"/>
    <property type="evidence" value="ECO:0007669"/>
    <property type="project" value="UniProtKB-KW"/>
</dbReference>
<dbReference type="PANTHER" id="PTHR43798:SF33">
    <property type="entry name" value="HYDROLASE, PUTATIVE (AFU_ORTHOLOGUE AFUA_2G14860)-RELATED"/>
    <property type="match status" value="1"/>
</dbReference>
<feature type="domain" description="AB hydrolase-1" evidence="3">
    <location>
        <begin position="40"/>
        <end position="309"/>
    </location>
</feature>
<reference evidence="4" key="2">
    <citation type="journal article" date="2021" name="Microbiol. Resour. Announc.">
        <title>Complete Genome Sequence of Polycladomyces abyssicola JIR-001T, Isolated from Hemipelagic Sediment in Deep Seawater.</title>
        <authorList>
            <person name="Tsubouchi T."/>
            <person name="Kaneko Y."/>
        </authorList>
    </citation>
    <scope>NUCLEOTIDE SEQUENCE</scope>
    <source>
        <strain evidence="4">JIR-001</strain>
    </source>
</reference>
<sequence length="324" mass="37821">MLKRRTPAKKSAEGIYVLDKIKIGKVDQWVMIRGANKTHPVLFFLHGGPGAAQIGFARPFQEALEENFVVVNWDQRGAGLSYSKQVARETMNIKQFLSDTLEVVEWVCQSLKKKKVYLVGHSWGTLLGMLAIQKRPDLFYAYYGVSQVVSYLESDRLSYKYLLKRAKETNHAKALKQLQAIGAPPWNNLRYDRVHQKWINEFGVGLSRKPAMVGNIFMKILLAPEYRLFDVVRHLYGQYFSLKLMQEEMRNLHLEKEVQKVQVPVIFCEGRHDYIAPFELAEAYYQKLEAPEKKWIWFEHSAHSPHFEEAQKFNQVILEKARYH</sequence>
<dbReference type="InterPro" id="IPR002410">
    <property type="entry name" value="Peptidase_S33"/>
</dbReference>
<dbReference type="Gene3D" id="3.40.50.1820">
    <property type="entry name" value="alpha/beta hydrolase"/>
    <property type="match status" value="1"/>
</dbReference>
<evidence type="ECO:0000259" key="3">
    <source>
        <dbReference type="Pfam" id="PF00561"/>
    </source>
</evidence>
<evidence type="ECO:0000256" key="2">
    <source>
        <dbReference type="ARBA" id="ARBA00022801"/>
    </source>
</evidence>
<evidence type="ECO:0000313" key="5">
    <source>
        <dbReference type="Proteomes" id="UP000677436"/>
    </source>
</evidence>
<keyword evidence="4" id="KW-0031">Aminopeptidase</keyword>
<organism evidence="4 5">
    <name type="scientific">Polycladomyces abyssicola</name>
    <dbReference type="NCBI Taxonomy" id="1125966"/>
    <lineage>
        <taxon>Bacteria</taxon>
        <taxon>Bacillati</taxon>
        <taxon>Bacillota</taxon>
        <taxon>Bacilli</taxon>
        <taxon>Bacillales</taxon>
        <taxon>Thermoactinomycetaceae</taxon>
        <taxon>Polycladomyces</taxon>
    </lineage>
</organism>
<keyword evidence="2" id="KW-0378">Hydrolase</keyword>
<dbReference type="GO" id="GO:0006508">
    <property type="term" value="P:proteolysis"/>
    <property type="evidence" value="ECO:0007669"/>
    <property type="project" value="InterPro"/>
</dbReference>
<dbReference type="PANTHER" id="PTHR43798">
    <property type="entry name" value="MONOACYLGLYCEROL LIPASE"/>
    <property type="match status" value="1"/>
</dbReference>
<dbReference type="GO" id="GO:0016020">
    <property type="term" value="C:membrane"/>
    <property type="evidence" value="ECO:0007669"/>
    <property type="project" value="TreeGrafter"/>
</dbReference>
<evidence type="ECO:0000256" key="1">
    <source>
        <dbReference type="ARBA" id="ARBA00010088"/>
    </source>
</evidence>
<gene>
    <name evidence="4" type="primary">ybaC</name>
    <name evidence="4" type="ORF">JIR001_14280</name>
</gene>
<keyword evidence="4" id="KW-0645">Protease</keyword>
<dbReference type="InterPro" id="IPR000073">
    <property type="entry name" value="AB_hydrolase_1"/>
</dbReference>
<accession>A0A8D5ZMG2</accession>
<dbReference type="Pfam" id="PF00561">
    <property type="entry name" value="Abhydrolase_1"/>
    <property type="match status" value="1"/>
</dbReference>
<dbReference type="RefSeq" id="WP_212774842.1">
    <property type="nucleotide sequence ID" value="NZ_AP024601.1"/>
</dbReference>
<dbReference type="InterPro" id="IPR029058">
    <property type="entry name" value="AB_hydrolase_fold"/>
</dbReference>
<dbReference type="PRINTS" id="PR00793">
    <property type="entry name" value="PROAMNOPTASE"/>
</dbReference>
<evidence type="ECO:0000313" key="4">
    <source>
        <dbReference type="EMBL" id="BCU81645.1"/>
    </source>
</evidence>
<dbReference type="SUPFAM" id="SSF53474">
    <property type="entry name" value="alpha/beta-Hydrolases"/>
    <property type="match status" value="1"/>
</dbReference>
<keyword evidence="5" id="KW-1185">Reference proteome</keyword>
<comment type="similarity">
    <text evidence="1">Belongs to the peptidase S33 family.</text>
</comment>
<dbReference type="EMBL" id="AP024601">
    <property type="protein sequence ID" value="BCU81645.1"/>
    <property type="molecule type" value="Genomic_DNA"/>
</dbReference>
<dbReference type="KEGG" id="pabs:JIR001_14280"/>
<proteinExistence type="inferred from homology"/>
<protein>
    <submittedName>
        <fullName evidence="4">Putative aminopeptidase YbaC</fullName>
    </submittedName>
</protein>
<dbReference type="Proteomes" id="UP000677436">
    <property type="component" value="Chromosome"/>
</dbReference>